<accession>A0A482MMF2</accession>
<evidence type="ECO:0000256" key="1">
    <source>
        <dbReference type="SAM" id="MobiDB-lite"/>
    </source>
</evidence>
<evidence type="ECO:0000313" key="3">
    <source>
        <dbReference type="Proteomes" id="UP000301424"/>
    </source>
</evidence>
<feature type="region of interest" description="Disordered" evidence="1">
    <location>
        <begin position="105"/>
        <end position="142"/>
    </location>
</feature>
<keyword evidence="3" id="KW-1185">Reference proteome</keyword>
<dbReference type="EMBL" id="MK552141">
    <property type="protein sequence ID" value="QBQ74706.1"/>
    <property type="molecule type" value="Genomic_DNA"/>
</dbReference>
<organism evidence="2 3">
    <name type="scientific">Burkholderia phage BcepSauron</name>
    <dbReference type="NCBI Taxonomy" id="2530033"/>
    <lineage>
        <taxon>Viruses</taxon>
        <taxon>Duplodnaviria</taxon>
        <taxon>Heunggongvirae</taxon>
        <taxon>Uroviricota</taxon>
        <taxon>Caudoviricetes</taxon>
        <taxon>Sarumanvirus</taxon>
        <taxon>Sarumanvirus bcepsauron</taxon>
    </lineage>
</organism>
<gene>
    <name evidence="2" type="ORF">BcepSauron_326</name>
</gene>
<dbReference type="Proteomes" id="UP000301424">
    <property type="component" value="Segment"/>
</dbReference>
<sequence length="142" mass="16338">MSYQLSMDDVLGLGHGMHHMETRRGMMTKAEPEPAAPAPPRPKRVNKVFRDRTIRISAVDMDKLAWTYAEYLESDCPDAEKDAALDIAHLMLKVLDQITDIRKHPKYVETSDDYAEAEAQAERERAERRARRAKRGQNTQEK</sequence>
<reference evidence="2 3" key="1">
    <citation type="submission" date="2019-02" db="EMBL/GenBank/DDBJ databases">
        <title>Complete genome sequence of Burkholderia cenocepacia phage BcepSauron.</title>
        <authorList>
            <person name="Park K."/>
            <person name="Gonzalez C."/>
            <person name="Liu M."/>
            <person name="Gill J."/>
        </authorList>
    </citation>
    <scope>NUCLEOTIDE SEQUENCE [LARGE SCALE GENOMIC DNA]</scope>
</reference>
<name>A0A482MMF2_9CAUD</name>
<evidence type="ECO:0000313" key="2">
    <source>
        <dbReference type="EMBL" id="QBQ74706.1"/>
    </source>
</evidence>
<protein>
    <submittedName>
        <fullName evidence="2">Polyamine transporter</fullName>
    </submittedName>
</protein>
<proteinExistence type="predicted"/>